<gene>
    <name evidence="2" type="ORF">GCM10022242_14910</name>
</gene>
<evidence type="ECO:0000313" key="2">
    <source>
        <dbReference type="EMBL" id="GAA3813692.1"/>
    </source>
</evidence>
<keyword evidence="3" id="KW-1185">Reference proteome</keyword>
<feature type="compositionally biased region" description="Low complexity" evidence="1">
    <location>
        <begin position="1"/>
        <end position="13"/>
    </location>
</feature>
<dbReference type="EMBL" id="BAABAH010000004">
    <property type="protein sequence ID" value="GAA3813692.1"/>
    <property type="molecule type" value="Genomic_DNA"/>
</dbReference>
<organism evidence="2 3">
    <name type="scientific">Nocardioides panacisoli</name>
    <dbReference type="NCBI Taxonomy" id="627624"/>
    <lineage>
        <taxon>Bacteria</taxon>
        <taxon>Bacillati</taxon>
        <taxon>Actinomycetota</taxon>
        <taxon>Actinomycetes</taxon>
        <taxon>Propionibacteriales</taxon>
        <taxon>Nocardioidaceae</taxon>
        <taxon>Nocardioides</taxon>
    </lineage>
</organism>
<feature type="region of interest" description="Disordered" evidence="1">
    <location>
        <begin position="1"/>
        <end position="61"/>
    </location>
</feature>
<evidence type="ECO:0000313" key="3">
    <source>
        <dbReference type="Proteomes" id="UP001501821"/>
    </source>
</evidence>
<proteinExistence type="predicted"/>
<evidence type="ECO:0008006" key="4">
    <source>
        <dbReference type="Google" id="ProtNLM"/>
    </source>
</evidence>
<evidence type="ECO:0000256" key="1">
    <source>
        <dbReference type="SAM" id="MobiDB-lite"/>
    </source>
</evidence>
<feature type="compositionally biased region" description="Acidic residues" evidence="1">
    <location>
        <begin position="14"/>
        <end position="47"/>
    </location>
</feature>
<accession>A0ABP7IAQ6</accession>
<protein>
    <recommendedName>
        <fullName evidence="4">DNA primase</fullName>
    </recommendedName>
</protein>
<comment type="caution">
    <text evidence="2">The sequence shown here is derived from an EMBL/GenBank/DDBJ whole genome shotgun (WGS) entry which is preliminary data.</text>
</comment>
<dbReference type="Proteomes" id="UP001501821">
    <property type="component" value="Unassembled WGS sequence"/>
</dbReference>
<sequence length="61" mass="6451">MCQPAAGAAAAEPVELDELDDDPDELDDEPVELDDEPLSDDVDDEAAGDVLADSLPRLSVR</sequence>
<reference evidence="3" key="1">
    <citation type="journal article" date="2019" name="Int. J. Syst. Evol. Microbiol.">
        <title>The Global Catalogue of Microorganisms (GCM) 10K type strain sequencing project: providing services to taxonomists for standard genome sequencing and annotation.</title>
        <authorList>
            <consortium name="The Broad Institute Genomics Platform"/>
            <consortium name="The Broad Institute Genome Sequencing Center for Infectious Disease"/>
            <person name="Wu L."/>
            <person name="Ma J."/>
        </authorList>
    </citation>
    <scope>NUCLEOTIDE SEQUENCE [LARGE SCALE GENOMIC DNA]</scope>
    <source>
        <strain evidence="3">JCM 16953</strain>
    </source>
</reference>
<name>A0ABP7IAQ6_9ACTN</name>